<dbReference type="AlphaFoldDB" id="A0A183P6L6"/>
<keyword evidence="3" id="KW-1185">Reference proteome</keyword>
<name>A0A183P6L6_9TREM</name>
<sequence>MQSPHIRSTEDCPKHNSSETCQDAKPLNTTCFWCETANMCTTTSNYKDIHEFKVNGCRSKTMLNVNVSNEATLIVQDETTPTITEASPKINKLTETTRTNESDLEKTTSVAAASASVGLKGKSKILQYNTAWTNAVTLDGEDLEDVKTFTHLGSIIDEHGGSDADVKARIGKASAACLQLKNIWDLMQM</sequence>
<organism evidence="2 3">
    <name type="scientific">Schistosoma mattheei</name>
    <dbReference type="NCBI Taxonomy" id="31246"/>
    <lineage>
        <taxon>Eukaryota</taxon>
        <taxon>Metazoa</taxon>
        <taxon>Spiralia</taxon>
        <taxon>Lophotrochozoa</taxon>
        <taxon>Platyhelminthes</taxon>
        <taxon>Trematoda</taxon>
        <taxon>Digenea</taxon>
        <taxon>Strigeidida</taxon>
        <taxon>Schistosomatoidea</taxon>
        <taxon>Schistosomatidae</taxon>
        <taxon>Schistosoma</taxon>
    </lineage>
</organism>
<gene>
    <name evidence="2" type="ORF">SMTD_LOCUS10002</name>
</gene>
<feature type="compositionally biased region" description="Basic and acidic residues" evidence="1">
    <location>
        <begin position="7"/>
        <end position="17"/>
    </location>
</feature>
<accession>A0A183P6L6</accession>
<reference evidence="2 3" key="1">
    <citation type="submission" date="2018-11" db="EMBL/GenBank/DDBJ databases">
        <authorList>
            <consortium name="Pathogen Informatics"/>
        </authorList>
    </citation>
    <scope>NUCLEOTIDE SEQUENCE [LARGE SCALE GENOMIC DNA]</scope>
    <source>
        <strain>Denwood</strain>
        <strain evidence="3">Zambia</strain>
    </source>
</reference>
<dbReference type="Proteomes" id="UP000269396">
    <property type="component" value="Unassembled WGS sequence"/>
</dbReference>
<protein>
    <submittedName>
        <fullName evidence="2">Uncharacterized protein</fullName>
    </submittedName>
</protein>
<evidence type="ECO:0000313" key="3">
    <source>
        <dbReference type="Proteomes" id="UP000269396"/>
    </source>
</evidence>
<proteinExistence type="predicted"/>
<evidence type="ECO:0000313" key="2">
    <source>
        <dbReference type="EMBL" id="VDP52450.1"/>
    </source>
</evidence>
<dbReference type="EMBL" id="UZAL01030175">
    <property type="protein sequence ID" value="VDP52450.1"/>
    <property type="molecule type" value="Genomic_DNA"/>
</dbReference>
<feature type="region of interest" description="Disordered" evidence="1">
    <location>
        <begin position="1"/>
        <end position="21"/>
    </location>
</feature>
<evidence type="ECO:0000256" key="1">
    <source>
        <dbReference type="SAM" id="MobiDB-lite"/>
    </source>
</evidence>